<dbReference type="Gramene" id="EFJ24562">
    <property type="protein sequence ID" value="EFJ24562"/>
    <property type="gene ID" value="SELMODRAFT_442479"/>
</dbReference>
<evidence type="ECO:0000259" key="7">
    <source>
        <dbReference type="Pfam" id="PF07227"/>
    </source>
</evidence>
<dbReference type="Pfam" id="PF23380">
    <property type="entry name" value="VIN3_C"/>
    <property type="match status" value="1"/>
</dbReference>
<dbReference type="PANTHER" id="PTHR46286:SF2">
    <property type="entry name" value="VIN3-LIKE PROTEIN 2"/>
    <property type="match status" value="1"/>
</dbReference>
<evidence type="ECO:0000259" key="8">
    <source>
        <dbReference type="Pfam" id="PF23380"/>
    </source>
</evidence>
<dbReference type="InterPro" id="IPR032881">
    <property type="entry name" value="Oberon-like_PHD"/>
</dbReference>
<feature type="region of interest" description="Disordered" evidence="6">
    <location>
        <begin position="868"/>
        <end position="897"/>
    </location>
</feature>
<dbReference type="AlphaFoldDB" id="D8RTS2"/>
<dbReference type="GO" id="GO:0040029">
    <property type="term" value="P:epigenetic regulation of gene expression"/>
    <property type="evidence" value="ECO:0007669"/>
    <property type="project" value="InterPro"/>
</dbReference>
<dbReference type="InParanoid" id="D8RTS2"/>
<evidence type="ECO:0000256" key="3">
    <source>
        <dbReference type="ARBA" id="ARBA00022771"/>
    </source>
</evidence>
<dbReference type="KEGG" id="smo:SELMODRAFT_442479"/>
<evidence type="ECO:0000256" key="2">
    <source>
        <dbReference type="ARBA" id="ARBA00022723"/>
    </source>
</evidence>
<feature type="region of interest" description="Disordered" evidence="6">
    <location>
        <begin position="88"/>
        <end position="110"/>
    </location>
</feature>
<proteinExistence type="predicted"/>
<reference evidence="9 10" key="1">
    <citation type="journal article" date="2011" name="Science">
        <title>The Selaginella genome identifies genetic changes associated with the evolution of vascular plants.</title>
        <authorList>
            <person name="Banks J.A."/>
            <person name="Nishiyama T."/>
            <person name="Hasebe M."/>
            <person name="Bowman J.L."/>
            <person name="Gribskov M."/>
            <person name="dePamphilis C."/>
            <person name="Albert V.A."/>
            <person name="Aono N."/>
            <person name="Aoyama T."/>
            <person name="Ambrose B.A."/>
            <person name="Ashton N.W."/>
            <person name="Axtell M.J."/>
            <person name="Barker E."/>
            <person name="Barker M.S."/>
            <person name="Bennetzen J.L."/>
            <person name="Bonawitz N.D."/>
            <person name="Chapple C."/>
            <person name="Cheng C."/>
            <person name="Correa L.G."/>
            <person name="Dacre M."/>
            <person name="DeBarry J."/>
            <person name="Dreyer I."/>
            <person name="Elias M."/>
            <person name="Engstrom E.M."/>
            <person name="Estelle M."/>
            <person name="Feng L."/>
            <person name="Finet C."/>
            <person name="Floyd S.K."/>
            <person name="Frommer W.B."/>
            <person name="Fujita T."/>
            <person name="Gramzow L."/>
            <person name="Gutensohn M."/>
            <person name="Harholt J."/>
            <person name="Hattori M."/>
            <person name="Heyl A."/>
            <person name="Hirai T."/>
            <person name="Hiwatashi Y."/>
            <person name="Ishikawa M."/>
            <person name="Iwata M."/>
            <person name="Karol K.G."/>
            <person name="Koehler B."/>
            <person name="Kolukisaoglu U."/>
            <person name="Kubo M."/>
            <person name="Kurata T."/>
            <person name="Lalonde S."/>
            <person name="Li K."/>
            <person name="Li Y."/>
            <person name="Litt A."/>
            <person name="Lyons E."/>
            <person name="Manning G."/>
            <person name="Maruyama T."/>
            <person name="Michael T.P."/>
            <person name="Mikami K."/>
            <person name="Miyazaki S."/>
            <person name="Morinaga S."/>
            <person name="Murata T."/>
            <person name="Mueller-Roeber B."/>
            <person name="Nelson D.R."/>
            <person name="Obara M."/>
            <person name="Oguri Y."/>
            <person name="Olmstead R.G."/>
            <person name="Onodera N."/>
            <person name="Petersen B.L."/>
            <person name="Pils B."/>
            <person name="Prigge M."/>
            <person name="Rensing S.A."/>
            <person name="Riano-Pachon D.M."/>
            <person name="Roberts A.W."/>
            <person name="Sato Y."/>
            <person name="Scheller H.V."/>
            <person name="Schulz B."/>
            <person name="Schulz C."/>
            <person name="Shakirov E.V."/>
            <person name="Shibagaki N."/>
            <person name="Shinohara N."/>
            <person name="Shippen D.E."/>
            <person name="Soerensen I."/>
            <person name="Sotooka R."/>
            <person name="Sugimoto N."/>
            <person name="Sugita M."/>
            <person name="Sumikawa N."/>
            <person name="Tanurdzic M."/>
            <person name="Theissen G."/>
            <person name="Ulvskov P."/>
            <person name="Wakazuki S."/>
            <person name="Weng J.K."/>
            <person name="Willats W.W."/>
            <person name="Wipf D."/>
            <person name="Wolf P.G."/>
            <person name="Yang L."/>
            <person name="Zimmer A.D."/>
            <person name="Zhu Q."/>
            <person name="Mitros T."/>
            <person name="Hellsten U."/>
            <person name="Loque D."/>
            <person name="Otillar R."/>
            <person name="Salamov A."/>
            <person name="Schmutz J."/>
            <person name="Shapiro H."/>
            <person name="Lindquist E."/>
            <person name="Lucas S."/>
            <person name="Rokhsar D."/>
            <person name="Grigoriev I.V."/>
        </authorList>
    </citation>
    <scope>NUCLEOTIDE SEQUENCE [LARGE SCALE GENOMIC DNA]</scope>
</reference>
<feature type="region of interest" description="Disordered" evidence="6">
    <location>
        <begin position="762"/>
        <end position="784"/>
    </location>
</feature>
<dbReference type="Gene3D" id="2.60.40.10">
    <property type="entry name" value="Immunoglobulins"/>
    <property type="match status" value="1"/>
</dbReference>
<dbReference type="InterPro" id="IPR013783">
    <property type="entry name" value="Ig-like_fold"/>
</dbReference>
<dbReference type="InterPro" id="IPR036116">
    <property type="entry name" value="FN3_sf"/>
</dbReference>
<dbReference type="HOGENOM" id="CLU_288617_0_0_1"/>
<dbReference type="GO" id="GO:0008270">
    <property type="term" value="F:zinc ion binding"/>
    <property type="evidence" value="ECO:0007669"/>
    <property type="project" value="UniProtKB-KW"/>
</dbReference>
<feature type="domain" description="VIN3-like C-terminal" evidence="8">
    <location>
        <begin position="976"/>
        <end position="1047"/>
    </location>
</feature>
<evidence type="ECO:0000256" key="5">
    <source>
        <dbReference type="ARBA" id="ARBA00023242"/>
    </source>
</evidence>
<dbReference type="EMBL" id="GL377589">
    <property type="protein sequence ID" value="EFJ24562.1"/>
    <property type="molecule type" value="Genomic_DNA"/>
</dbReference>
<gene>
    <name evidence="9" type="ORF">SELMODRAFT_442479</name>
</gene>
<protein>
    <submittedName>
        <fullName evidence="9">Uncharacterized protein</fullName>
    </submittedName>
</protein>
<dbReference type="Pfam" id="PF07227">
    <property type="entry name" value="PHD_Oberon"/>
    <property type="match status" value="1"/>
</dbReference>
<keyword evidence="5" id="KW-0539">Nucleus</keyword>
<dbReference type="CDD" id="cd15521">
    <property type="entry name" value="PHD_VIN3_plant"/>
    <property type="match status" value="1"/>
</dbReference>
<evidence type="ECO:0000256" key="4">
    <source>
        <dbReference type="ARBA" id="ARBA00022833"/>
    </source>
</evidence>
<keyword evidence="3" id="KW-0863">Zinc-finger</keyword>
<dbReference type="CDD" id="cd00063">
    <property type="entry name" value="FN3"/>
    <property type="match status" value="1"/>
</dbReference>
<evidence type="ECO:0000313" key="10">
    <source>
        <dbReference type="Proteomes" id="UP000001514"/>
    </source>
</evidence>
<dbReference type="eggNOG" id="ENOG502QR8D">
    <property type="taxonomic scope" value="Eukaryota"/>
</dbReference>
<dbReference type="InterPro" id="IPR044514">
    <property type="entry name" value="VIN3-like"/>
</dbReference>
<organism evidence="10">
    <name type="scientific">Selaginella moellendorffii</name>
    <name type="common">Spikemoss</name>
    <dbReference type="NCBI Taxonomy" id="88036"/>
    <lineage>
        <taxon>Eukaryota</taxon>
        <taxon>Viridiplantae</taxon>
        <taxon>Streptophyta</taxon>
        <taxon>Embryophyta</taxon>
        <taxon>Tracheophyta</taxon>
        <taxon>Lycopodiopsida</taxon>
        <taxon>Selaginellales</taxon>
        <taxon>Selaginellaceae</taxon>
        <taxon>Selaginella</taxon>
    </lineage>
</organism>
<dbReference type="SUPFAM" id="SSF49265">
    <property type="entry name" value="Fibronectin type III"/>
    <property type="match status" value="1"/>
</dbReference>
<evidence type="ECO:0000313" key="9">
    <source>
        <dbReference type="EMBL" id="EFJ24562.1"/>
    </source>
</evidence>
<dbReference type="InterPro" id="IPR056990">
    <property type="entry name" value="VIN3-like_C"/>
</dbReference>
<dbReference type="GO" id="GO:0010048">
    <property type="term" value="P:vernalization response"/>
    <property type="evidence" value="ECO:0007669"/>
    <property type="project" value="InterPro"/>
</dbReference>
<name>D8RTS2_SELML</name>
<dbReference type="InterPro" id="IPR003961">
    <property type="entry name" value="FN3_dom"/>
</dbReference>
<feature type="domain" description="Oberon-like PHD finger" evidence="7">
    <location>
        <begin position="149"/>
        <end position="265"/>
    </location>
</feature>
<dbReference type="FunCoup" id="D8RTS2">
    <property type="interactions" value="1732"/>
</dbReference>
<evidence type="ECO:0000256" key="6">
    <source>
        <dbReference type="SAM" id="MobiDB-lite"/>
    </source>
</evidence>
<keyword evidence="4" id="KW-0862">Zinc</keyword>
<dbReference type="GO" id="GO:0005634">
    <property type="term" value="C:nucleus"/>
    <property type="evidence" value="ECO:0007669"/>
    <property type="project" value="UniProtKB-SubCell"/>
</dbReference>
<feature type="compositionally biased region" description="Basic and acidic residues" evidence="6">
    <location>
        <begin position="763"/>
        <end position="772"/>
    </location>
</feature>
<keyword evidence="2" id="KW-0479">Metal-binding</keyword>
<feature type="compositionally biased region" description="Basic and acidic residues" evidence="6">
    <location>
        <begin position="88"/>
        <end position="100"/>
    </location>
</feature>
<keyword evidence="10" id="KW-1185">Reference proteome</keyword>
<sequence>MARASAEGNVEVFPAAQSTLKILADVAHHGNCPVVPKGHASFENWSRSQLQQYLNYRIGGINKYANYSRPRLIQRLLRIETGPKEKCPVSRKERVKEKSRPAPAVEDLPRPTRATETPVFQTLRKRSRKGEKVRRLPALDEGGFQDRLCGNAACRAKLSGKEEFCRRCSCCICKRFDDNKDPCLWIECGGEKYRSCGASCHLECGLKLRAAGVVKRGNTIQLDGSFSCVNCGFISCLLGCWRRLLSVAKNARRIDVFTTRLSLAFRLLDGTLRYKNLHDMVADAVRALEKELGPGGLAAAMRTRGLVTRLSCGVHVQNQIENAIKKASSWPVEQETQRIFLTKAGYTGGALERIYKTHIEQVTPESAVVSWSGTENTLGDEVIGHSVWCRAAGASGEVTKAVVTGLYPGVDYELRLVPLTGSGEFGRIEARFSTPRLDHDLEPFHKLLDGGKGDLSFRIREVGKFFHGDGTATTMRNALGSQLHSPASGELFSVPVEEANATTVEEEKHVISETVASSQKKNDSQGSKSVAKRLYCSEDMDEVLKDVEDRERIDLNKSRVHEKESLPLQTPKQRIVIEKLEKSSMDSPVVGCANEEKETIQQQGHDDVVDEVNQKEMDTPTISKSHKLVEQQDTMVAENVDDQKKTIQEHDHADHAVVDDVIEKHTQQKDEVESTIQLQNHLVEDKVVAEKVIEQMKMIQPQIGDTVLELNNVEEQPTPVLENEAINHLFGDKVPEKNNVEQQPTPERAIEQSEAIQPQNHLFGDKVPEKNNVEQQPTPEKAIEQSEAIQPQNHLFGDEVPEKNNVALVVIEQNEAIEQQNYLVGNKVPEENTVEQQPTPVVEKAIETNDAIQQQKQNLDEAIEQEKNQIREQHQSGVIKSQDLPSHRSQRNREQHRNGVVQHENVNKLIRQKSKKTIVPPQRLAKVIPETQAQQDRPRQAEKKRKKIIDDHLSLGEPQNDVDTSGDFWSEDYLDKSLEFSIKVIVWLERQGHLQPAFRLKLLTWLGFRASVEEKKMIFVYVRTLLTDPHGLAHQLVDTFGEIVATQRLRAEEARKTIFFGYFDYSSYKEKLDIRVVPLLDDLHLPQKILIVVAIKVVGDGVPPRRSSTVGTKISSVPCSQLDQRSVLCQILDGLPLAQIVGLGGIGLHNLLARPSQEEVLVRARQVAAIAAPQPDLGGLAVAEPLHLPDCGGIVVLVGTPGLEDGAIAGGVGGQVFGVMGGAAKPHLASVSEDIHGIAAIKLPGVREIGAMGWI</sequence>
<accession>D8RTS2</accession>
<comment type="subcellular location">
    <subcellularLocation>
        <location evidence="1">Nucleus</location>
    </subcellularLocation>
</comment>
<dbReference type="Proteomes" id="UP000001514">
    <property type="component" value="Unassembled WGS sequence"/>
</dbReference>
<dbReference type="STRING" id="88036.D8RTS2"/>
<evidence type="ECO:0000256" key="1">
    <source>
        <dbReference type="ARBA" id="ARBA00004123"/>
    </source>
</evidence>
<dbReference type="PANTHER" id="PTHR46286">
    <property type="entry name" value="VIN3-LIKE PROTEIN 2-RELATED"/>
    <property type="match status" value="1"/>
</dbReference>